<evidence type="ECO:0000256" key="8">
    <source>
        <dbReference type="SAM" id="Phobius"/>
    </source>
</evidence>
<dbReference type="InterPro" id="IPR003474">
    <property type="entry name" value="Glcn_transporter"/>
</dbReference>
<dbReference type="Pfam" id="PF02447">
    <property type="entry name" value="GntP_permease"/>
    <property type="match status" value="1"/>
</dbReference>
<keyword evidence="3" id="KW-1003">Cell membrane</keyword>
<sequence length="436" mass="44465">MTLLAIALVIVLLILLVALAKAPPLVAFVIAALLGGVLLGVPLETIPKAIEKGIGDTIGPLVVIVVLGAMAGKLIADSGAARRIADALIALFGPRRLPLAMAATGFLVGIPLFYNVGFVLMVPLIFSITARAKLPPVHVGMPLLAGLSIAHGFLPPHPSPTALVTQLGADLGQTLIYGLIVGVPTLLIAGPLFAMTLKNIQSPPSALFGSDDTAERRLPGTAVSFLCALLPVGLIAGTTALGYLALSPDLAAAVRFVGNPTVVLLVAIAIAMLALGAGSGLPLPRMMESFAGATRDIAPILLIIAGAGALKQVLVESGADRVLAAELATLPIPPLVLGWLLACVIRIALGSATVAGLTAGGLVAPLLASSGANPNLMVLAIGAGSLMCSHVNDSGFWMFKEYFGLSLRDTFRSWSLMETLVGTFGLVFVLLLDALV</sequence>
<feature type="transmembrane region" description="Helical" evidence="8">
    <location>
        <begin position="218"/>
        <end position="244"/>
    </location>
</feature>
<dbReference type="PANTHER" id="PTHR30354">
    <property type="entry name" value="GNT FAMILY GLUCONATE TRANSPORTER"/>
    <property type="match status" value="1"/>
</dbReference>
<accession>A0ABS7BNV5</accession>
<feature type="transmembrane region" description="Helical" evidence="8">
    <location>
        <begin position="96"/>
        <end position="125"/>
    </location>
</feature>
<comment type="similarity">
    <text evidence="7">Belongs to the GntP permease family.</text>
</comment>
<organism evidence="9 10">
    <name type="scientific">Sphingomonas citri</name>
    <dbReference type="NCBI Taxonomy" id="2862499"/>
    <lineage>
        <taxon>Bacteria</taxon>
        <taxon>Pseudomonadati</taxon>
        <taxon>Pseudomonadota</taxon>
        <taxon>Alphaproteobacteria</taxon>
        <taxon>Sphingomonadales</taxon>
        <taxon>Sphingomonadaceae</taxon>
        <taxon>Sphingomonas</taxon>
    </lineage>
</organism>
<dbReference type="EMBL" id="JAHXZN010000003">
    <property type="protein sequence ID" value="MBW6531266.1"/>
    <property type="molecule type" value="Genomic_DNA"/>
</dbReference>
<keyword evidence="6 8" id="KW-0472">Membrane</keyword>
<feature type="transmembrane region" description="Helical" evidence="8">
    <location>
        <begin position="411"/>
        <end position="432"/>
    </location>
</feature>
<proteinExistence type="inferred from homology"/>
<feature type="transmembrane region" description="Helical" evidence="8">
    <location>
        <begin position="256"/>
        <end position="276"/>
    </location>
</feature>
<gene>
    <name evidence="9" type="ORF">KZ820_11020</name>
</gene>
<comment type="caution">
    <text evidence="9">The sequence shown here is derived from an EMBL/GenBank/DDBJ whole genome shotgun (WGS) entry which is preliminary data.</text>
</comment>
<keyword evidence="5 8" id="KW-1133">Transmembrane helix</keyword>
<feature type="transmembrane region" description="Helical" evidence="8">
    <location>
        <begin position="335"/>
        <end position="364"/>
    </location>
</feature>
<evidence type="ECO:0000256" key="3">
    <source>
        <dbReference type="ARBA" id="ARBA00022475"/>
    </source>
</evidence>
<evidence type="ECO:0000256" key="6">
    <source>
        <dbReference type="ARBA" id="ARBA00023136"/>
    </source>
</evidence>
<feature type="transmembrane region" description="Helical" evidence="8">
    <location>
        <begin position="137"/>
        <end position="154"/>
    </location>
</feature>
<dbReference type="NCBIfam" id="TIGR00791">
    <property type="entry name" value="gntP"/>
    <property type="match status" value="1"/>
</dbReference>
<protein>
    <submittedName>
        <fullName evidence="9">Gluconate:H+ symporter</fullName>
    </submittedName>
</protein>
<evidence type="ECO:0000256" key="4">
    <source>
        <dbReference type="ARBA" id="ARBA00022692"/>
    </source>
</evidence>
<evidence type="ECO:0000313" key="9">
    <source>
        <dbReference type="EMBL" id="MBW6531266.1"/>
    </source>
</evidence>
<evidence type="ECO:0000256" key="5">
    <source>
        <dbReference type="ARBA" id="ARBA00022989"/>
    </source>
</evidence>
<name>A0ABS7BNV5_9SPHN</name>
<feature type="transmembrane region" description="Helical" evidence="8">
    <location>
        <begin position="174"/>
        <end position="197"/>
    </location>
</feature>
<feature type="transmembrane region" description="Helical" evidence="8">
    <location>
        <begin position="58"/>
        <end position="76"/>
    </location>
</feature>
<keyword evidence="2" id="KW-0813">Transport</keyword>
<dbReference type="Proteomes" id="UP000759103">
    <property type="component" value="Unassembled WGS sequence"/>
</dbReference>
<keyword evidence="10" id="KW-1185">Reference proteome</keyword>
<dbReference type="PANTHER" id="PTHR30354:SF22">
    <property type="entry name" value="HIGH-AFFINITY GLUCONATE TRANSPORTER"/>
    <property type="match status" value="1"/>
</dbReference>
<evidence type="ECO:0000313" key="10">
    <source>
        <dbReference type="Proteomes" id="UP000759103"/>
    </source>
</evidence>
<feature type="transmembrane region" description="Helical" evidence="8">
    <location>
        <begin position="30"/>
        <end position="46"/>
    </location>
</feature>
<keyword evidence="4 8" id="KW-0812">Transmembrane</keyword>
<evidence type="ECO:0000256" key="2">
    <source>
        <dbReference type="ARBA" id="ARBA00022448"/>
    </source>
</evidence>
<reference evidence="9 10" key="1">
    <citation type="submission" date="2021-07" db="EMBL/GenBank/DDBJ databases">
        <title>Sphingomonas sp.</title>
        <authorList>
            <person name="Feng G."/>
            <person name="Li J."/>
            <person name="Pan M."/>
        </authorList>
    </citation>
    <scope>NUCLEOTIDE SEQUENCE [LARGE SCALE GENOMIC DNA]</scope>
    <source>
        <strain evidence="9 10">RRHST34</strain>
    </source>
</reference>
<comment type="subcellular location">
    <subcellularLocation>
        <location evidence="1">Cell membrane</location>
        <topology evidence="1">Multi-pass membrane protein</topology>
    </subcellularLocation>
</comment>
<dbReference type="RefSeq" id="WP_219748678.1">
    <property type="nucleotide sequence ID" value="NZ_JAHXZN010000003.1"/>
</dbReference>
<evidence type="ECO:0000256" key="7">
    <source>
        <dbReference type="ARBA" id="ARBA00049663"/>
    </source>
</evidence>
<evidence type="ECO:0000256" key="1">
    <source>
        <dbReference type="ARBA" id="ARBA00004651"/>
    </source>
</evidence>
<dbReference type="PIRSF" id="PIRSF002746">
    <property type="entry name" value="Gluconate_transporter"/>
    <property type="match status" value="1"/>
</dbReference>
<feature type="transmembrane region" description="Helical" evidence="8">
    <location>
        <begin position="297"/>
        <end position="315"/>
    </location>
</feature>